<feature type="site" description="Transition state stabilizer" evidence="7">
    <location>
        <position position="25"/>
    </location>
</feature>
<evidence type="ECO:0000256" key="3">
    <source>
        <dbReference type="ARBA" id="ARBA00009789"/>
    </source>
</evidence>
<dbReference type="AlphaFoldDB" id="A0A1E5GUF0"/>
<dbReference type="FunFam" id="3.90.550.10:FF:000003">
    <property type="entry name" value="2-C-methyl-D-erythritol 4-phosphate cytidylyltransferase"/>
    <property type="match status" value="1"/>
</dbReference>
<evidence type="ECO:0000256" key="6">
    <source>
        <dbReference type="ARBA" id="ARBA00023229"/>
    </source>
</evidence>
<evidence type="ECO:0000256" key="7">
    <source>
        <dbReference type="HAMAP-Rule" id="MF_00108"/>
    </source>
</evidence>
<comment type="similarity">
    <text evidence="3 7">Belongs to the IspD/TarI cytidylyltransferase family. IspD subfamily.</text>
</comment>
<dbReference type="UniPathway" id="UPA00056">
    <property type="reaction ID" value="UER00093"/>
</dbReference>
<comment type="caution">
    <text evidence="8">The sequence shown here is derived from an EMBL/GenBank/DDBJ whole genome shotgun (WGS) entry which is preliminary data.</text>
</comment>
<comment type="function">
    <text evidence="7">Catalyzes the formation of 4-diphosphocytidyl-2-C-methyl-D-erythritol from CTP and 2-C-methyl-D-erythritol 4-phosphate (MEP).</text>
</comment>
<dbReference type="PANTHER" id="PTHR32125:SF4">
    <property type="entry name" value="2-C-METHYL-D-ERYTHRITOL 4-PHOSPHATE CYTIDYLYLTRANSFERASE, CHLOROPLASTIC"/>
    <property type="match status" value="1"/>
</dbReference>
<keyword evidence="5 7" id="KW-0548">Nucleotidyltransferase</keyword>
<keyword evidence="6 7" id="KW-0414">Isoprene biosynthesis</keyword>
<evidence type="ECO:0000313" key="9">
    <source>
        <dbReference type="Proteomes" id="UP000094764"/>
    </source>
</evidence>
<dbReference type="Gene3D" id="3.90.550.10">
    <property type="entry name" value="Spore Coat Polysaccharide Biosynthesis Protein SpsA, Chain A"/>
    <property type="match status" value="1"/>
</dbReference>
<dbReference type="Proteomes" id="UP000094764">
    <property type="component" value="Unassembled WGS sequence"/>
</dbReference>
<dbReference type="GO" id="GO:0050518">
    <property type="term" value="F:2-C-methyl-D-erythritol 4-phosphate cytidylyltransferase activity"/>
    <property type="evidence" value="ECO:0007669"/>
    <property type="project" value="UniProtKB-UniRule"/>
</dbReference>
<keyword evidence="4 7" id="KW-0808">Transferase</keyword>
<dbReference type="InterPro" id="IPR029044">
    <property type="entry name" value="Nucleotide-diphossugar_trans"/>
</dbReference>
<dbReference type="PROSITE" id="PS01295">
    <property type="entry name" value="ISPD"/>
    <property type="match status" value="1"/>
</dbReference>
<reference evidence="9" key="1">
    <citation type="submission" date="2016-09" db="EMBL/GenBank/DDBJ databases">
        <authorList>
            <person name="Gulvik C.A."/>
        </authorList>
    </citation>
    <scope>NUCLEOTIDE SEQUENCE [LARGE SCALE GENOMIC DNA]</scope>
    <source>
        <strain evidence="9">LMG 26306</strain>
    </source>
</reference>
<dbReference type="STRING" id="903983.BCR23_07270"/>
<protein>
    <recommendedName>
        <fullName evidence="7">2-C-methyl-D-erythritol 4-phosphate cytidylyltransferase</fullName>
        <ecNumber evidence="7">2.7.7.60</ecNumber>
    </recommendedName>
    <alternativeName>
        <fullName evidence="7">4-diphosphocytidyl-2C-methyl-D-erythritol synthase</fullName>
    </alternativeName>
    <alternativeName>
        <fullName evidence="7">MEP cytidylyltransferase</fullName>
        <shortName evidence="7">MCT</shortName>
    </alternativeName>
</protein>
<dbReference type="Pfam" id="PF01128">
    <property type="entry name" value="IspD"/>
    <property type="match status" value="1"/>
</dbReference>
<organism evidence="8 9">
    <name type="scientific">Enterococcus quebecensis</name>
    <dbReference type="NCBI Taxonomy" id="903983"/>
    <lineage>
        <taxon>Bacteria</taxon>
        <taxon>Bacillati</taxon>
        <taxon>Bacillota</taxon>
        <taxon>Bacilli</taxon>
        <taxon>Lactobacillales</taxon>
        <taxon>Enterococcaceae</taxon>
        <taxon>Enterococcus</taxon>
    </lineage>
</organism>
<proteinExistence type="inferred from homology"/>
<comment type="catalytic activity">
    <reaction evidence="1 7">
        <text>2-C-methyl-D-erythritol 4-phosphate + CTP + H(+) = 4-CDP-2-C-methyl-D-erythritol + diphosphate</text>
        <dbReference type="Rhea" id="RHEA:13429"/>
        <dbReference type="ChEBI" id="CHEBI:15378"/>
        <dbReference type="ChEBI" id="CHEBI:33019"/>
        <dbReference type="ChEBI" id="CHEBI:37563"/>
        <dbReference type="ChEBI" id="CHEBI:57823"/>
        <dbReference type="ChEBI" id="CHEBI:58262"/>
        <dbReference type="EC" id="2.7.7.60"/>
    </reaction>
</comment>
<dbReference type="GO" id="GO:0019288">
    <property type="term" value="P:isopentenyl diphosphate biosynthetic process, methylerythritol 4-phosphate pathway"/>
    <property type="evidence" value="ECO:0007669"/>
    <property type="project" value="UniProtKB-UniRule"/>
</dbReference>
<dbReference type="InterPro" id="IPR034683">
    <property type="entry name" value="IspD/TarI"/>
</dbReference>
<dbReference type="OrthoDB" id="9806837at2"/>
<feature type="site" description="Transition state stabilizer" evidence="7">
    <location>
        <position position="32"/>
    </location>
</feature>
<sequence>MRKAENRNKALDYEVILLAAGQGRRMGASRNKILLHLVGKPIISYSLNMFLNDPACKHIVLVTQEDEQGLLGAMVKKETKRKQSPVTIVSGGSERQYSVYNGLQFLLNPENIVMVHDGARPFVTLKQLKLLHRKVQETRAAILGVPVKDTIKRVVDGIVQETVPRETLWQIQTPQAFYGEDLLAVHRCAQQENYLGTDEASLIEKYSNLSVSMVLGSYENIKLTTPEDMLIGEAIVKRKRS</sequence>
<keyword evidence="9" id="KW-1185">Reference proteome</keyword>
<dbReference type="InterPro" id="IPR001228">
    <property type="entry name" value="IspD"/>
</dbReference>
<dbReference type="InterPro" id="IPR018294">
    <property type="entry name" value="ISPD_synthase_CS"/>
</dbReference>
<accession>A0A1E5GUF0</accession>
<dbReference type="HAMAP" id="MF_00108">
    <property type="entry name" value="IspD"/>
    <property type="match status" value="1"/>
</dbReference>
<name>A0A1E5GUF0_9ENTE</name>
<feature type="site" description="Positions MEP for the nucleophilic attack" evidence="7">
    <location>
        <position position="222"/>
    </location>
</feature>
<dbReference type="PANTHER" id="PTHR32125">
    <property type="entry name" value="2-C-METHYL-D-ERYTHRITOL 4-PHOSPHATE CYTIDYLYLTRANSFERASE, CHLOROPLASTIC"/>
    <property type="match status" value="1"/>
</dbReference>
<evidence type="ECO:0000313" key="8">
    <source>
        <dbReference type="EMBL" id="OEG15940.1"/>
    </source>
</evidence>
<feature type="site" description="Positions MEP for the nucleophilic attack" evidence="7">
    <location>
        <position position="165"/>
    </location>
</feature>
<comment type="pathway">
    <text evidence="2 7">Isoprenoid biosynthesis; isopentenyl diphosphate biosynthesis via DXP pathway; isopentenyl diphosphate from 1-deoxy-D-xylulose 5-phosphate: step 2/6.</text>
</comment>
<dbReference type="EMBL" id="MIKB01000014">
    <property type="protein sequence ID" value="OEG15940.1"/>
    <property type="molecule type" value="Genomic_DNA"/>
</dbReference>
<evidence type="ECO:0000256" key="5">
    <source>
        <dbReference type="ARBA" id="ARBA00022695"/>
    </source>
</evidence>
<gene>
    <name evidence="7" type="primary">ispD</name>
    <name evidence="8" type="ORF">BCR23_07270</name>
</gene>
<dbReference type="EC" id="2.7.7.60" evidence="7"/>
<dbReference type="InterPro" id="IPR050088">
    <property type="entry name" value="IspD/TarI_cytidylyltransf_bact"/>
</dbReference>
<dbReference type="NCBIfam" id="TIGR00453">
    <property type="entry name" value="ispD"/>
    <property type="match status" value="1"/>
</dbReference>
<evidence type="ECO:0000256" key="2">
    <source>
        <dbReference type="ARBA" id="ARBA00004787"/>
    </source>
</evidence>
<dbReference type="CDD" id="cd02516">
    <property type="entry name" value="CDP-ME_synthetase"/>
    <property type="match status" value="1"/>
</dbReference>
<evidence type="ECO:0000256" key="4">
    <source>
        <dbReference type="ARBA" id="ARBA00022679"/>
    </source>
</evidence>
<evidence type="ECO:0000256" key="1">
    <source>
        <dbReference type="ARBA" id="ARBA00001282"/>
    </source>
</evidence>
<dbReference type="SUPFAM" id="SSF53448">
    <property type="entry name" value="Nucleotide-diphospho-sugar transferases"/>
    <property type="match status" value="1"/>
</dbReference>